<evidence type="ECO:0000256" key="1">
    <source>
        <dbReference type="ARBA" id="ARBA00004162"/>
    </source>
</evidence>
<dbReference type="GO" id="GO:0005886">
    <property type="term" value="C:plasma membrane"/>
    <property type="evidence" value="ECO:0007669"/>
    <property type="project" value="UniProtKB-SubCell"/>
</dbReference>
<evidence type="ECO:0000256" key="4">
    <source>
        <dbReference type="ARBA" id="ARBA00022692"/>
    </source>
</evidence>
<proteinExistence type="inferred from homology"/>
<name>A0A0W7WKU6_9RHOB</name>
<evidence type="ECO:0000313" key="9">
    <source>
        <dbReference type="Proteomes" id="UP000054396"/>
    </source>
</evidence>
<organism evidence="8 9">
    <name type="scientific">Pseudoponticoccus marisrubri</name>
    <dbReference type="NCBI Taxonomy" id="1685382"/>
    <lineage>
        <taxon>Bacteria</taxon>
        <taxon>Pseudomonadati</taxon>
        <taxon>Pseudomonadota</taxon>
        <taxon>Alphaproteobacteria</taxon>
        <taxon>Rhodobacterales</taxon>
        <taxon>Roseobacteraceae</taxon>
        <taxon>Pseudoponticoccus</taxon>
    </lineage>
</organism>
<comment type="caution">
    <text evidence="8">The sequence shown here is derived from an EMBL/GenBank/DDBJ whole genome shotgun (WGS) entry which is preliminary data.</text>
</comment>
<reference evidence="8 9" key="1">
    <citation type="submission" date="2015-12" db="EMBL/GenBank/DDBJ databases">
        <authorList>
            <person name="Shamseldin A."/>
            <person name="Moawad H."/>
            <person name="Abd El-Rahim W.M."/>
            <person name="Sadowsky M.J."/>
        </authorList>
    </citation>
    <scope>NUCLEOTIDE SEQUENCE [LARGE SCALE GENOMIC DNA]</scope>
    <source>
        <strain evidence="8 9">SJ5A-1</strain>
    </source>
</reference>
<dbReference type="AlphaFoldDB" id="A0A0W7WKU6"/>
<keyword evidence="6" id="KW-0472">Membrane</keyword>
<dbReference type="PANTHER" id="PTHR30558">
    <property type="entry name" value="EXBD MEMBRANE COMPONENT OF PMF-DRIVEN MACROMOLECULE IMPORT SYSTEM"/>
    <property type="match status" value="1"/>
</dbReference>
<evidence type="ECO:0000256" key="3">
    <source>
        <dbReference type="ARBA" id="ARBA00022475"/>
    </source>
</evidence>
<dbReference type="STRING" id="1685382.AVJ23_09320"/>
<protein>
    <recommendedName>
        <fullName evidence="10">Biopolymer transporter ExbD</fullName>
    </recommendedName>
</protein>
<dbReference type="OrthoDB" id="8479787at2"/>
<evidence type="ECO:0000256" key="7">
    <source>
        <dbReference type="RuleBase" id="RU003879"/>
    </source>
</evidence>
<dbReference type="InterPro" id="IPR003400">
    <property type="entry name" value="ExbD"/>
</dbReference>
<evidence type="ECO:0000256" key="2">
    <source>
        <dbReference type="ARBA" id="ARBA00005811"/>
    </source>
</evidence>
<evidence type="ECO:0000256" key="5">
    <source>
        <dbReference type="ARBA" id="ARBA00022989"/>
    </source>
</evidence>
<dbReference type="GO" id="GO:0022857">
    <property type="term" value="F:transmembrane transporter activity"/>
    <property type="evidence" value="ECO:0007669"/>
    <property type="project" value="InterPro"/>
</dbReference>
<dbReference type="GO" id="GO:0015031">
    <property type="term" value="P:protein transport"/>
    <property type="evidence" value="ECO:0007669"/>
    <property type="project" value="UniProtKB-KW"/>
</dbReference>
<accession>A0A0W7WKU6</accession>
<dbReference type="Pfam" id="PF02472">
    <property type="entry name" value="ExbD"/>
    <property type="match status" value="1"/>
</dbReference>
<keyword evidence="5" id="KW-1133">Transmembrane helix</keyword>
<evidence type="ECO:0008006" key="10">
    <source>
        <dbReference type="Google" id="ProtNLM"/>
    </source>
</evidence>
<sequence>MRASQARWRVLPPARRPSITEPVVPMINVALLLLIFFVMTARLAPPDPFSLALPDTEEGRVAPEGAALYLSRDGALAFGTTRGEEALTAAVAAGPVRLQADARAEAALLAQVLARLAAAGAQEVALISLERRP</sequence>
<comment type="similarity">
    <text evidence="2 7">Belongs to the ExbD/TolR family.</text>
</comment>
<dbReference type="EMBL" id="LPXO01000004">
    <property type="protein sequence ID" value="KUF11237.1"/>
    <property type="molecule type" value="Genomic_DNA"/>
</dbReference>
<keyword evidence="4 7" id="KW-0812">Transmembrane</keyword>
<keyword evidence="7" id="KW-0653">Protein transport</keyword>
<keyword evidence="3" id="KW-1003">Cell membrane</keyword>
<keyword evidence="9" id="KW-1185">Reference proteome</keyword>
<gene>
    <name evidence="8" type="ORF">AVJ23_09320</name>
</gene>
<comment type="subcellular location">
    <subcellularLocation>
        <location evidence="1">Cell membrane</location>
        <topology evidence="1">Single-pass membrane protein</topology>
    </subcellularLocation>
    <subcellularLocation>
        <location evidence="7">Cell membrane</location>
        <topology evidence="7">Single-pass type II membrane protein</topology>
    </subcellularLocation>
</comment>
<keyword evidence="7" id="KW-0813">Transport</keyword>
<dbReference type="PANTHER" id="PTHR30558:SF3">
    <property type="entry name" value="BIOPOLYMER TRANSPORT PROTEIN EXBD-RELATED"/>
    <property type="match status" value="1"/>
</dbReference>
<dbReference type="RefSeq" id="WP_058861901.1">
    <property type="nucleotide sequence ID" value="NZ_LPXO01000004.1"/>
</dbReference>
<dbReference type="Proteomes" id="UP000054396">
    <property type="component" value="Unassembled WGS sequence"/>
</dbReference>
<evidence type="ECO:0000313" key="8">
    <source>
        <dbReference type="EMBL" id="KUF11237.1"/>
    </source>
</evidence>
<evidence type="ECO:0000256" key="6">
    <source>
        <dbReference type="ARBA" id="ARBA00023136"/>
    </source>
</evidence>